<comment type="subcellular location">
    <subcellularLocation>
        <location evidence="2">Membrane</location>
        <topology evidence="2">Multi-pass membrane protein</topology>
    </subcellularLocation>
</comment>
<evidence type="ECO:0000256" key="4">
    <source>
        <dbReference type="ARBA" id="ARBA00022670"/>
    </source>
</evidence>
<protein>
    <recommendedName>
        <fullName evidence="11">Zinc metalloprotease</fullName>
        <ecNumber evidence="11">3.4.24.-</ecNumber>
    </recommendedName>
</protein>
<accession>A0ABY0IQT5</accession>
<evidence type="ECO:0000256" key="2">
    <source>
        <dbReference type="ARBA" id="ARBA00004141"/>
    </source>
</evidence>
<dbReference type="EC" id="3.4.24.-" evidence="11"/>
<keyword evidence="4 13" id="KW-0645">Protease</keyword>
<sequence length="466" mass="50727">MSNFLFYLAAFAVVLGVLIVVHELGHYWVARLCGVKVLRFSIGFGRPVFSLFSGADRTEWAVGAFPLGGYVKMLDEREAPVAAQELHRAFNVQPVGKRMAIVAAGPLANLLLAVLIYWGLFYSGTEELRPILGAPPAASAAAEAGIQNGEVVVRVDGRPVQTWQDFRWELLQSSVNKSAGAEGGEPDPGYVSIEVQDARQQIVFRRLNLTPLREQGYEGDPLGLLGVNFFRPQLAPVFGKVTPGSPAEAAGLLSGDRVLAVDGVAIEFWSDVVQKIRSAPDQPLRLSVLRDDARLEISVVPEGYGDRGARIGRIGVGVRDAGPSRDELTVTVRYDVLTALSKAVEETWEKSSFSLVMMGKMLTGEVSWRNLSGPVTIADYAGQSARMGIDYYLKFLALVSISLGILNLLPVPVLDGGHLMYHMIEIIKRGPVSERFMEIGQQIGLALLLLLMAFAFYNDINRLISG</sequence>
<evidence type="ECO:0000313" key="13">
    <source>
        <dbReference type="EMBL" id="RZT89934.1"/>
    </source>
</evidence>
<dbReference type="PANTHER" id="PTHR42837">
    <property type="entry name" value="REGULATOR OF SIGMA-E PROTEASE RSEP"/>
    <property type="match status" value="1"/>
</dbReference>
<keyword evidence="8 11" id="KW-1133">Transmembrane helix</keyword>
<dbReference type="RefSeq" id="WP_130458549.1">
    <property type="nucleotide sequence ID" value="NZ_SHKM01000001.1"/>
</dbReference>
<comment type="similarity">
    <text evidence="3 11">Belongs to the peptidase M50B family.</text>
</comment>
<keyword evidence="6 11" id="KW-0378">Hydrolase</keyword>
<keyword evidence="7 11" id="KW-0862">Zinc</keyword>
<dbReference type="CDD" id="cd06163">
    <property type="entry name" value="S2P-M50_PDZ_RseP-like"/>
    <property type="match status" value="1"/>
</dbReference>
<dbReference type="InterPro" id="IPR004387">
    <property type="entry name" value="Pept_M50_Zn"/>
</dbReference>
<evidence type="ECO:0000256" key="8">
    <source>
        <dbReference type="ARBA" id="ARBA00022989"/>
    </source>
</evidence>
<dbReference type="InterPro" id="IPR001478">
    <property type="entry name" value="PDZ"/>
</dbReference>
<dbReference type="PROSITE" id="PS50106">
    <property type="entry name" value="PDZ"/>
    <property type="match status" value="1"/>
</dbReference>
<keyword evidence="11" id="KW-0479">Metal-binding</keyword>
<evidence type="ECO:0000256" key="1">
    <source>
        <dbReference type="ARBA" id="ARBA00001947"/>
    </source>
</evidence>
<evidence type="ECO:0000256" key="5">
    <source>
        <dbReference type="ARBA" id="ARBA00022692"/>
    </source>
</evidence>
<feature type="transmembrane region" description="Helical" evidence="11">
    <location>
        <begin position="439"/>
        <end position="457"/>
    </location>
</feature>
<gene>
    <name evidence="13" type="ORF">EV678_0735</name>
</gene>
<dbReference type="SMART" id="SM00228">
    <property type="entry name" value="PDZ"/>
    <property type="match status" value="2"/>
</dbReference>
<organism evidence="13 14">
    <name type="scientific">Azospira oryzae</name>
    <dbReference type="NCBI Taxonomy" id="146939"/>
    <lineage>
        <taxon>Bacteria</taxon>
        <taxon>Pseudomonadati</taxon>
        <taxon>Pseudomonadota</taxon>
        <taxon>Betaproteobacteria</taxon>
        <taxon>Rhodocyclales</taxon>
        <taxon>Rhodocyclaceae</taxon>
        <taxon>Azospira</taxon>
    </lineage>
</organism>
<keyword evidence="10 11" id="KW-0472">Membrane</keyword>
<evidence type="ECO:0000313" key="14">
    <source>
        <dbReference type="Proteomes" id="UP000292136"/>
    </source>
</evidence>
<dbReference type="GO" id="GO:0008233">
    <property type="term" value="F:peptidase activity"/>
    <property type="evidence" value="ECO:0007669"/>
    <property type="project" value="UniProtKB-KW"/>
</dbReference>
<dbReference type="InterPro" id="IPR008915">
    <property type="entry name" value="Peptidase_M50"/>
</dbReference>
<reference evidence="13 14" key="1">
    <citation type="submission" date="2019-02" db="EMBL/GenBank/DDBJ databases">
        <title>Genomic Encyclopedia of Type Strains, Phase IV (KMG-IV): sequencing the most valuable type-strain genomes for metagenomic binning, comparative biology and taxonomic classification.</title>
        <authorList>
            <person name="Goeker M."/>
        </authorList>
    </citation>
    <scope>NUCLEOTIDE SEQUENCE [LARGE SCALE GENOMIC DNA]</scope>
    <source>
        <strain evidence="13 14">DSM 21223</strain>
    </source>
</reference>
<dbReference type="Gene3D" id="2.30.42.10">
    <property type="match status" value="2"/>
</dbReference>
<name>A0ABY0IQT5_9RHOO</name>
<dbReference type="SUPFAM" id="SSF50156">
    <property type="entry name" value="PDZ domain-like"/>
    <property type="match status" value="2"/>
</dbReference>
<feature type="domain" description="PDZ" evidence="12">
    <location>
        <begin position="223"/>
        <end position="267"/>
    </location>
</feature>
<dbReference type="PANTHER" id="PTHR42837:SF2">
    <property type="entry name" value="MEMBRANE METALLOPROTEASE ARASP2, CHLOROPLASTIC-RELATED"/>
    <property type="match status" value="1"/>
</dbReference>
<comment type="cofactor">
    <cofactor evidence="1 11">
        <name>Zn(2+)</name>
        <dbReference type="ChEBI" id="CHEBI:29105"/>
    </cofactor>
</comment>
<comment type="caution">
    <text evidence="13">The sequence shown here is derived from an EMBL/GenBank/DDBJ whole genome shotgun (WGS) entry which is preliminary data.</text>
</comment>
<feature type="transmembrane region" description="Helical" evidence="11">
    <location>
        <begin position="391"/>
        <end position="413"/>
    </location>
</feature>
<feature type="transmembrane region" description="Helical" evidence="11">
    <location>
        <begin position="6"/>
        <end position="25"/>
    </location>
</feature>
<dbReference type="CDD" id="cd23081">
    <property type="entry name" value="cpPDZ_EcRseP-like"/>
    <property type="match status" value="1"/>
</dbReference>
<evidence type="ECO:0000256" key="10">
    <source>
        <dbReference type="ARBA" id="ARBA00023136"/>
    </source>
</evidence>
<feature type="transmembrane region" description="Helical" evidence="11">
    <location>
        <begin position="99"/>
        <end position="120"/>
    </location>
</feature>
<evidence type="ECO:0000256" key="6">
    <source>
        <dbReference type="ARBA" id="ARBA00022801"/>
    </source>
</evidence>
<keyword evidence="9 11" id="KW-0482">Metalloprotease</keyword>
<evidence type="ECO:0000256" key="7">
    <source>
        <dbReference type="ARBA" id="ARBA00022833"/>
    </source>
</evidence>
<keyword evidence="14" id="KW-1185">Reference proteome</keyword>
<dbReference type="Proteomes" id="UP000292136">
    <property type="component" value="Unassembled WGS sequence"/>
</dbReference>
<evidence type="ECO:0000256" key="11">
    <source>
        <dbReference type="RuleBase" id="RU362031"/>
    </source>
</evidence>
<dbReference type="NCBIfam" id="TIGR00054">
    <property type="entry name" value="RIP metalloprotease RseP"/>
    <property type="match status" value="1"/>
</dbReference>
<evidence type="ECO:0000256" key="9">
    <source>
        <dbReference type="ARBA" id="ARBA00023049"/>
    </source>
</evidence>
<dbReference type="InterPro" id="IPR036034">
    <property type="entry name" value="PDZ_sf"/>
</dbReference>
<evidence type="ECO:0000259" key="12">
    <source>
        <dbReference type="PROSITE" id="PS50106"/>
    </source>
</evidence>
<keyword evidence="5 11" id="KW-0812">Transmembrane</keyword>
<evidence type="ECO:0000256" key="3">
    <source>
        <dbReference type="ARBA" id="ARBA00007931"/>
    </source>
</evidence>
<dbReference type="InterPro" id="IPR041489">
    <property type="entry name" value="PDZ_6"/>
</dbReference>
<dbReference type="GO" id="GO:0006508">
    <property type="term" value="P:proteolysis"/>
    <property type="evidence" value="ECO:0007669"/>
    <property type="project" value="UniProtKB-KW"/>
</dbReference>
<dbReference type="Pfam" id="PF02163">
    <property type="entry name" value="Peptidase_M50"/>
    <property type="match status" value="1"/>
</dbReference>
<dbReference type="Pfam" id="PF17820">
    <property type="entry name" value="PDZ_6"/>
    <property type="match status" value="1"/>
</dbReference>
<proteinExistence type="inferred from homology"/>
<dbReference type="EMBL" id="SHKM01000001">
    <property type="protein sequence ID" value="RZT89934.1"/>
    <property type="molecule type" value="Genomic_DNA"/>
</dbReference>